<dbReference type="InterPro" id="IPR036388">
    <property type="entry name" value="WH-like_DNA-bd_sf"/>
</dbReference>
<proteinExistence type="inferred from homology"/>
<dbReference type="Pfam" id="PF03466">
    <property type="entry name" value="LysR_substrate"/>
    <property type="match status" value="1"/>
</dbReference>
<reference evidence="7" key="1">
    <citation type="submission" date="2016-10" db="EMBL/GenBank/DDBJ databases">
        <authorList>
            <person name="Varghese N."/>
            <person name="Submissions S."/>
        </authorList>
    </citation>
    <scope>NUCLEOTIDE SEQUENCE [LARGE SCALE GENOMIC DNA]</scope>
    <source>
        <strain evidence="7">DSM 45789</strain>
    </source>
</reference>
<dbReference type="InterPro" id="IPR000847">
    <property type="entry name" value="LysR_HTH_N"/>
</dbReference>
<gene>
    <name evidence="6" type="ORF">SAMN05444972_102211</name>
</gene>
<dbReference type="SUPFAM" id="SSF46785">
    <property type="entry name" value="Winged helix' DNA-binding domain"/>
    <property type="match status" value="1"/>
</dbReference>
<dbReference type="Gene3D" id="1.10.10.10">
    <property type="entry name" value="Winged helix-like DNA-binding domain superfamily/Winged helix DNA-binding domain"/>
    <property type="match status" value="1"/>
</dbReference>
<dbReference type="Proteomes" id="UP000198660">
    <property type="component" value="Unassembled WGS sequence"/>
</dbReference>
<dbReference type="GO" id="GO:0003700">
    <property type="term" value="F:DNA-binding transcription factor activity"/>
    <property type="evidence" value="ECO:0007669"/>
    <property type="project" value="InterPro"/>
</dbReference>
<evidence type="ECO:0000256" key="2">
    <source>
        <dbReference type="ARBA" id="ARBA00023015"/>
    </source>
</evidence>
<dbReference type="Gene3D" id="3.40.190.290">
    <property type="match status" value="1"/>
</dbReference>
<dbReference type="PANTHER" id="PTHR30346">
    <property type="entry name" value="TRANSCRIPTIONAL DUAL REGULATOR HCAR-RELATED"/>
    <property type="match status" value="1"/>
</dbReference>
<keyword evidence="7" id="KW-1185">Reference proteome</keyword>
<dbReference type="InterPro" id="IPR036390">
    <property type="entry name" value="WH_DNA-bd_sf"/>
</dbReference>
<keyword evidence="4" id="KW-0804">Transcription</keyword>
<keyword evidence="2" id="KW-0805">Transcription regulation</keyword>
<sequence>MKSIDTDYGVDEMEMRLLEYVVEVYQQQNFTRAAAQLHISQPSLSQQIKKLEERLGVRLFHREQGGIVPTLDGVRFIDHAEKILRMRDDLEKEMSERSEGMSQELTIGAPAITGGHVLPPLLRKFADAYPQVRVRLVEESPEGLEEMTAKGLVDLSILSLPIEDTRLISEPLITEPLLLALPPQKQKWMTRDDHSLLSGDDEKLHHIKPVSLSLVADAPFILLKKGYGFRRIVLELCAEQGFQPHIVFETSSIETAQSLVAHGLGVTMVPAMVMRRKSERDAPIYRSLQPEPKRTLVFAYLKGRYLSVAARAFINLFYVLDKEE</sequence>
<dbReference type="EMBL" id="FPAA01000002">
    <property type="protein sequence ID" value="SFS45045.1"/>
    <property type="molecule type" value="Genomic_DNA"/>
</dbReference>
<dbReference type="PRINTS" id="PR00039">
    <property type="entry name" value="HTHLYSR"/>
</dbReference>
<accession>A0A1I6PY73</accession>
<evidence type="ECO:0000256" key="4">
    <source>
        <dbReference type="ARBA" id="ARBA00023163"/>
    </source>
</evidence>
<dbReference type="InterPro" id="IPR005119">
    <property type="entry name" value="LysR_subst-bd"/>
</dbReference>
<name>A0A1I6PY73_9BACL</name>
<feature type="domain" description="HTH lysR-type" evidence="5">
    <location>
        <begin position="13"/>
        <end position="70"/>
    </location>
</feature>
<organism evidence="6 7">
    <name type="scientific">Marininema halotolerans</name>
    <dbReference type="NCBI Taxonomy" id="1155944"/>
    <lineage>
        <taxon>Bacteria</taxon>
        <taxon>Bacillati</taxon>
        <taxon>Bacillota</taxon>
        <taxon>Bacilli</taxon>
        <taxon>Bacillales</taxon>
        <taxon>Thermoactinomycetaceae</taxon>
        <taxon>Marininema</taxon>
    </lineage>
</organism>
<evidence type="ECO:0000256" key="1">
    <source>
        <dbReference type="ARBA" id="ARBA00009437"/>
    </source>
</evidence>
<evidence type="ECO:0000259" key="5">
    <source>
        <dbReference type="PROSITE" id="PS50931"/>
    </source>
</evidence>
<protein>
    <submittedName>
        <fullName evidence="6">DNA-binding transcriptional regulator, LysR family</fullName>
    </submittedName>
</protein>
<dbReference type="Pfam" id="PF00126">
    <property type="entry name" value="HTH_1"/>
    <property type="match status" value="1"/>
</dbReference>
<dbReference type="CDD" id="cd05466">
    <property type="entry name" value="PBP2_LTTR_substrate"/>
    <property type="match status" value="1"/>
</dbReference>
<evidence type="ECO:0000313" key="6">
    <source>
        <dbReference type="EMBL" id="SFS45045.1"/>
    </source>
</evidence>
<dbReference type="RefSeq" id="WP_245838605.1">
    <property type="nucleotide sequence ID" value="NZ_FPAA01000002.1"/>
</dbReference>
<evidence type="ECO:0000313" key="7">
    <source>
        <dbReference type="Proteomes" id="UP000198660"/>
    </source>
</evidence>
<dbReference type="GO" id="GO:0032993">
    <property type="term" value="C:protein-DNA complex"/>
    <property type="evidence" value="ECO:0007669"/>
    <property type="project" value="TreeGrafter"/>
</dbReference>
<dbReference type="PANTHER" id="PTHR30346:SF28">
    <property type="entry name" value="HTH-TYPE TRANSCRIPTIONAL REGULATOR CYNR"/>
    <property type="match status" value="1"/>
</dbReference>
<dbReference type="SUPFAM" id="SSF53850">
    <property type="entry name" value="Periplasmic binding protein-like II"/>
    <property type="match status" value="1"/>
</dbReference>
<dbReference type="FunFam" id="1.10.10.10:FF:000001">
    <property type="entry name" value="LysR family transcriptional regulator"/>
    <property type="match status" value="1"/>
</dbReference>
<keyword evidence="3 6" id="KW-0238">DNA-binding</keyword>
<comment type="similarity">
    <text evidence="1">Belongs to the LysR transcriptional regulatory family.</text>
</comment>
<evidence type="ECO:0000256" key="3">
    <source>
        <dbReference type="ARBA" id="ARBA00023125"/>
    </source>
</evidence>
<dbReference type="GO" id="GO:0003677">
    <property type="term" value="F:DNA binding"/>
    <property type="evidence" value="ECO:0007669"/>
    <property type="project" value="UniProtKB-KW"/>
</dbReference>
<dbReference type="PROSITE" id="PS50931">
    <property type="entry name" value="HTH_LYSR"/>
    <property type="match status" value="1"/>
</dbReference>
<dbReference type="AlphaFoldDB" id="A0A1I6PY73"/>